<dbReference type="RefSeq" id="WP_160044089.1">
    <property type="nucleotide sequence ID" value="NZ_BORQ01000005.1"/>
</dbReference>
<protein>
    <submittedName>
        <fullName evidence="1">Uncharacterized protein</fullName>
    </submittedName>
</protein>
<evidence type="ECO:0000313" key="1">
    <source>
        <dbReference type="EMBL" id="GIO33293.1"/>
    </source>
</evidence>
<organism evidence="1 2">
    <name type="scientific">Paenibacillus albilobatus</name>
    <dbReference type="NCBI Taxonomy" id="2716884"/>
    <lineage>
        <taxon>Bacteria</taxon>
        <taxon>Bacillati</taxon>
        <taxon>Bacillota</taxon>
        <taxon>Bacilli</taxon>
        <taxon>Bacillales</taxon>
        <taxon>Paenibacillaceae</taxon>
        <taxon>Paenibacillus</taxon>
    </lineage>
</organism>
<keyword evidence="2" id="KW-1185">Reference proteome</keyword>
<evidence type="ECO:0000313" key="2">
    <source>
        <dbReference type="Proteomes" id="UP000679779"/>
    </source>
</evidence>
<dbReference type="InterPro" id="IPR045527">
    <property type="entry name" value="DUF6470"/>
</dbReference>
<proteinExistence type="predicted"/>
<dbReference type="Proteomes" id="UP000679779">
    <property type="component" value="Unassembled WGS sequence"/>
</dbReference>
<reference evidence="1" key="1">
    <citation type="submission" date="2021-03" db="EMBL/GenBank/DDBJ databases">
        <title>Antimicrobial resistance genes in bacteria isolated from Japanese honey, and their potential for conferring macrolide and lincosamide resistance in the American foulbrood pathogen Paenibacillus larvae.</title>
        <authorList>
            <person name="Okamoto M."/>
            <person name="Kumagai M."/>
            <person name="Kanamori H."/>
            <person name="Takamatsu D."/>
        </authorList>
    </citation>
    <scope>NUCLEOTIDE SEQUENCE</scope>
    <source>
        <strain evidence="1">J2TS6</strain>
    </source>
</reference>
<gene>
    <name evidence="1" type="ORF">J2TS6_44340</name>
</gene>
<dbReference type="AlphaFoldDB" id="A0A919XKX6"/>
<comment type="caution">
    <text evidence="1">The sequence shown here is derived from an EMBL/GenBank/DDBJ whole genome shotgun (WGS) entry which is preliminary data.</text>
</comment>
<sequence>MNIPRIQIQQGYSKIGLETTRGQYSIEQPRPEVTIRQEPGRLELSTEKSSLEIDSRKAWSALGMARFAEVTDRIAQNALRISYQNIGNIASDGDRMMQIQQKERAFGEIARDKVFQEFPIEICGDPGYDNVDITYTPSRLSTNYTPGPVTFNVKTSKPVVDYYPGKVNPYLIQKNYIFMSSTGQSLDAVV</sequence>
<dbReference type="Pfam" id="PF20074">
    <property type="entry name" value="DUF6470"/>
    <property type="match status" value="1"/>
</dbReference>
<accession>A0A919XKX6</accession>
<name>A0A919XKX6_9BACL</name>
<dbReference type="EMBL" id="BORQ01000005">
    <property type="protein sequence ID" value="GIO33293.1"/>
    <property type="molecule type" value="Genomic_DNA"/>
</dbReference>